<protein>
    <recommendedName>
        <fullName evidence="1">HMA domain-containing protein</fullName>
    </recommendedName>
</protein>
<sequence>MTTLSVTVPDMACGACVSTITQAVQAVDPSAEVKTDLASKAVDITASVTAEALTEAIQKAGYTVA</sequence>
<reference evidence="2 3" key="1">
    <citation type="submission" date="2016-11" db="EMBL/GenBank/DDBJ databases">
        <title>Draft Genome Sequences of Nine Cyanobacterial Strains from Diverse Habitats.</title>
        <authorList>
            <person name="Zhu T."/>
            <person name="Hou S."/>
            <person name="Lu X."/>
            <person name="Hess W.R."/>
        </authorList>
    </citation>
    <scope>NUCLEOTIDE SEQUENCE [LARGE SCALE GENOMIC DNA]</scope>
    <source>
        <strain evidence="2 3">NIES-30</strain>
    </source>
</reference>
<dbReference type="GO" id="GO:0046872">
    <property type="term" value="F:metal ion binding"/>
    <property type="evidence" value="ECO:0007669"/>
    <property type="project" value="InterPro"/>
</dbReference>
<dbReference type="Gene3D" id="3.30.70.100">
    <property type="match status" value="1"/>
</dbReference>
<gene>
    <name evidence="2" type="ORF">NIES30_00535</name>
</gene>
<accession>A0A1U7JA26</accession>
<dbReference type="Proteomes" id="UP000185557">
    <property type="component" value="Unassembled WGS sequence"/>
</dbReference>
<dbReference type="PROSITE" id="PS50846">
    <property type="entry name" value="HMA_2"/>
    <property type="match status" value="1"/>
</dbReference>
<comment type="caution">
    <text evidence="2">The sequence shown here is derived from an EMBL/GenBank/DDBJ whole genome shotgun (WGS) entry which is preliminary data.</text>
</comment>
<evidence type="ECO:0000313" key="3">
    <source>
        <dbReference type="Proteomes" id="UP000185557"/>
    </source>
</evidence>
<dbReference type="EMBL" id="MRCG01000001">
    <property type="protein sequence ID" value="OKH50627.1"/>
    <property type="molecule type" value="Genomic_DNA"/>
</dbReference>
<dbReference type="RefSeq" id="WP_073606442.1">
    <property type="nucleotide sequence ID" value="NZ_MRCG01000001.1"/>
</dbReference>
<dbReference type="CDD" id="cd00371">
    <property type="entry name" value="HMA"/>
    <property type="match status" value="1"/>
</dbReference>
<dbReference type="Pfam" id="PF00403">
    <property type="entry name" value="HMA"/>
    <property type="match status" value="1"/>
</dbReference>
<organism evidence="2 3">
    <name type="scientific">Phormidium tenue NIES-30</name>
    <dbReference type="NCBI Taxonomy" id="549789"/>
    <lineage>
        <taxon>Bacteria</taxon>
        <taxon>Bacillati</taxon>
        <taxon>Cyanobacteriota</taxon>
        <taxon>Cyanophyceae</taxon>
        <taxon>Oscillatoriophycideae</taxon>
        <taxon>Oscillatoriales</taxon>
        <taxon>Oscillatoriaceae</taxon>
        <taxon>Phormidium</taxon>
    </lineage>
</organism>
<dbReference type="InterPro" id="IPR036163">
    <property type="entry name" value="HMA_dom_sf"/>
</dbReference>
<evidence type="ECO:0000259" key="1">
    <source>
        <dbReference type="PROSITE" id="PS50846"/>
    </source>
</evidence>
<keyword evidence="3" id="KW-1185">Reference proteome</keyword>
<dbReference type="AlphaFoldDB" id="A0A1U7JA26"/>
<name>A0A1U7JA26_9CYAN</name>
<dbReference type="STRING" id="549789.NIES30_00535"/>
<feature type="domain" description="HMA" evidence="1">
    <location>
        <begin position="2"/>
        <end position="65"/>
    </location>
</feature>
<proteinExistence type="predicted"/>
<dbReference type="InterPro" id="IPR006121">
    <property type="entry name" value="HMA_dom"/>
</dbReference>
<dbReference type="SUPFAM" id="SSF55008">
    <property type="entry name" value="HMA, heavy metal-associated domain"/>
    <property type="match status" value="1"/>
</dbReference>
<evidence type="ECO:0000313" key="2">
    <source>
        <dbReference type="EMBL" id="OKH50627.1"/>
    </source>
</evidence>